<comment type="caution">
    <text evidence="1">The sequence shown here is derived from an EMBL/GenBank/DDBJ whole genome shotgun (WGS) entry which is preliminary data.</text>
</comment>
<accession>A0A9D9DCW2</accession>
<organism evidence="1 2">
    <name type="scientific">Candidatus Enterousia avistercoris</name>
    <dbReference type="NCBI Taxonomy" id="2840788"/>
    <lineage>
        <taxon>Bacteria</taxon>
        <taxon>Pseudomonadati</taxon>
        <taxon>Pseudomonadota</taxon>
        <taxon>Alphaproteobacteria</taxon>
        <taxon>Candidatus Enterousia</taxon>
    </lineage>
</organism>
<evidence type="ECO:0000313" key="2">
    <source>
        <dbReference type="Proteomes" id="UP000823630"/>
    </source>
</evidence>
<dbReference type="AlphaFoldDB" id="A0A9D9DCW2"/>
<name>A0A9D9DCW2_9PROT</name>
<reference evidence="1" key="2">
    <citation type="journal article" date="2021" name="PeerJ">
        <title>Extensive microbial diversity within the chicken gut microbiome revealed by metagenomics and culture.</title>
        <authorList>
            <person name="Gilroy R."/>
            <person name="Ravi A."/>
            <person name="Getino M."/>
            <person name="Pursley I."/>
            <person name="Horton D.L."/>
            <person name="Alikhan N.F."/>
            <person name="Baker D."/>
            <person name="Gharbi K."/>
            <person name="Hall N."/>
            <person name="Watson M."/>
            <person name="Adriaenssens E.M."/>
            <person name="Foster-Nyarko E."/>
            <person name="Jarju S."/>
            <person name="Secka A."/>
            <person name="Antonio M."/>
            <person name="Oren A."/>
            <person name="Chaudhuri R.R."/>
            <person name="La Ragione R."/>
            <person name="Hildebrand F."/>
            <person name="Pallen M.J."/>
        </authorList>
    </citation>
    <scope>NUCLEOTIDE SEQUENCE</scope>
    <source>
        <strain evidence="1">8207</strain>
    </source>
</reference>
<dbReference type="EMBL" id="JADINC010000044">
    <property type="protein sequence ID" value="MBO8425372.1"/>
    <property type="molecule type" value="Genomic_DNA"/>
</dbReference>
<protein>
    <submittedName>
        <fullName evidence="1">Uncharacterized protein</fullName>
    </submittedName>
</protein>
<evidence type="ECO:0000313" key="1">
    <source>
        <dbReference type="EMBL" id="MBO8425372.1"/>
    </source>
</evidence>
<gene>
    <name evidence="1" type="ORF">IAC69_02720</name>
</gene>
<dbReference type="Proteomes" id="UP000823630">
    <property type="component" value="Unassembled WGS sequence"/>
</dbReference>
<reference evidence="1" key="1">
    <citation type="submission" date="2020-10" db="EMBL/GenBank/DDBJ databases">
        <authorList>
            <person name="Gilroy R."/>
        </authorList>
    </citation>
    <scope>NUCLEOTIDE SEQUENCE</scope>
    <source>
        <strain evidence="1">8207</strain>
    </source>
</reference>
<proteinExistence type="predicted"/>
<sequence>MEQNLLPIYKLRMMFLEKINPTFFIKNADLIRRTSLAAQDYLLSGAYGEYKFMMGRHFRNLPGYIAVHKKYNLPYNPYAMTPENTTLNPGLVMDLANSLNTDIINLVVNSKGEITDMRNLPKSEVLRVYHNSQNNGTPINVLQYVPMFQIERMIFASHQTTR</sequence>